<dbReference type="AlphaFoldDB" id="A0A813H311"/>
<gene>
    <name evidence="1" type="ORF">PGLA1383_LOCUS48093</name>
</gene>
<evidence type="ECO:0000313" key="1">
    <source>
        <dbReference type="EMBL" id="CAE8632112.1"/>
    </source>
</evidence>
<keyword evidence="2" id="KW-1185">Reference proteome</keyword>
<dbReference type="EMBL" id="CAJNNV010030311">
    <property type="protein sequence ID" value="CAE8632112.1"/>
    <property type="molecule type" value="Genomic_DNA"/>
</dbReference>
<dbReference type="InterPro" id="IPR011989">
    <property type="entry name" value="ARM-like"/>
</dbReference>
<accession>A0A813H311</accession>
<name>A0A813H311_POLGL</name>
<comment type="caution">
    <text evidence="1">The sequence shown here is derived from an EMBL/GenBank/DDBJ whole genome shotgun (WGS) entry which is preliminary data.</text>
</comment>
<evidence type="ECO:0000313" key="2">
    <source>
        <dbReference type="Proteomes" id="UP000654075"/>
    </source>
</evidence>
<dbReference type="Gene3D" id="1.25.10.10">
    <property type="entry name" value="Leucine-rich Repeat Variant"/>
    <property type="match status" value="1"/>
</dbReference>
<dbReference type="SUPFAM" id="SSF48371">
    <property type="entry name" value="ARM repeat"/>
    <property type="match status" value="1"/>
</dbReference>
<sequence>MSGDPPTRKVVKALCAIISRAEEEDFGPSAVLSLRQLYAWLWTFFATDVQDWLQVCHAHAALVGALSCLGPHGRDVACWSCHIIGRAAHSHPQNALSFAEAGAVPSISDLIQRFPNDSEVHLAAATALTYLAKCNKVQDSMFSTGAIPRLLAAVEEQMTAE</sequence>
<dbReference type="InterPro" id="IPR016024">
    <property type="entry name" value="ARM-type_fold"/>
</dbReference>
<organism evidence="1 2">
    <name type="scientific">Polarella glacialis</name>
    <name type="common">Dinoflagellate</name>
    <dbReference type="NCBI Taxonomy" id="89957"/>
    <lineage>
        <taxon>Eukaryota</taxon>
        <taxon>Sar</taxon>
        <taxon>Alveolata</taxon>
        <taxon>Dinophyceae</taxon>
        <taxon>Suessiales</taxon>
        <taxon>Suessiaceae</taxon>
        <taxon>Polarella</taxon>
    </lineage>
</organism>
<dbReference type="Proteomes" id="UP000654075">
    <property type="component" value="Unassembled WGS sequence"/>
</dbReference>
<protein>
    <recommendedName>
        <fullName evidence="3">Armadillo repeat-containing protein 8</fullName>
    </recommendedName>
</protein>
<reference evidence="1" key="1">
    <citation type="submission" date="2021-02" db="EMBL/GenBank/DDBJ databases">
        <authorList>
            <person name="Dougan E. K."/>
            <person name="Rhodes N."/>
            <person name="Thang M."/>
            <person name="Chan C."/>
        </authorList>
    </citation>
    <scope>NUCLEOTIDE SEQUENCE</scope>
</reference>
<proteinExistence type="predicted"/>
<evidence type="ECO:0008006" key="3">
    <source>
        <dbReference type="Google" id="ProtNLM"/>
    </source>
</evidence>